<dbReference type="RefSeq" id="WP_213655732.1">
    <property type="nucleotide sequence ID" value="NZ_BOSL01000011.1"/>
</dbReference>
<sequence length="276" mass="29183">MGLTALVTGADHGVGLALVETLLKQGSRVFAGRYQTEETALEELQLRYQGSLTLIPLDIGSDESVHEAAKTVLAHTDRLDILINNAGILGDIEATVMDELNYDEMLKVFNVNALGALRMTQAFVPLVLNSASKMIANISSEAGSIGQNERSSWFGYCMSKAALNMGSSLVYNGLKEAGGRVLLIHPGWVQTFMRGEVDASADLTPAESAGKIISLIMDRIGQSNGRGLGSSVDNALDGASGKAFSNAHDSANSSTFGNVSGNGPEYIDVYGNPLPW</sequence>
<evidence type="ECO:0000256" key="2">
    <source>
        <dbReference type="ARBA" id="ARBA00023002"/>
    </source>
</evidence>
<dbReference type="InterPro" id="IPR002347">
    <property type="entry name" value="SDR_fam"/>
</dbReference>
<dbReference type="InterPro" id="IPR036291">
    <property type="entry name" value="NAD(P)-bd_dom_sf"/>
</dbReference>
<dbReference type="Gene3D" id="3.40.50.720">
    <property type="entry name" value="NAD(P)-binding Rossmann-like Domain"/>
    <property type="match status" value="1"/>
</dbReference>
<keyword evidence="2" id="KW-0560">Oxidoreductase</keyword>
<evidence type="ECO:0000313" key="4">
    <source>
        <dbReference type="Proteomes" id="UP000679992"/>
    </source>
</evidence>
<dbReference type="SUPFAM" id="SSF51735">
    <property type="entry name" value="NAD(P)-binding Rossmann-fold domains"/>
    <property type="match status" value="1"/>
</dbReference>
<keyword evidence="1" id="KW-0521">NADP</keyword>
<name>A0ABQ4MES0_9BACL</name>
<evidence type="ECO:0000256" key="1">
    <source>
        <dbReference type="ARBA" id="ARBA00022857"/>
    </source>
</evidence>
<dbReference type="InterPro" id="IPR051468">
    <property type="entry name" value="Fungal_SecMetab_SDRs"/>
</dbReference>
<dbReference type="PRINTS" id="PR00081">
    <property type="entry name" value="GDHRDH"/>
</dbReference>
<dbReference type="PANTHER" id="PTHR43544">
    <property type="entry name" value="SHORT-CHAIN DEHYDROGENASE/REDUCTASE"/>
    <property type="match status" value="1"/>
</dbReference>
<reference evidence="3 4" key="1">
    <citation type="submission" date="2021-03" db="EMBL/GenBank/DDBJ databases">
        <title>Antimicrobial resistance genes in bacteria isolated from Japanese honey, and their potential for conferring macrolide and lincosamide resistance in the American foulbrood pathogen Paenibacillus larvae.</title>
        <authorList>
            <person name="Okamoto M."/>
            <person name="Kumagai M."/>
            <person name="Kanamori H."/>
            <person name="Takamatsu D."/>
        </authorList>
    </citation>
    <scope>NUCLEOTIDE SEQUENCE [LARGE SCALE GENOMIC DNA]</scope>
    <source>
        <strain evidence="3 4">J42TS3</strain>
    </source>
</reference>
<dbReference type="PANTHER" id="PTHR43544:SF7">
    <property type="entry name" value="NADB-LER2"/>
    <property type="match status" value="1"/>
</dbReference>
<dbReference type="Pfam" id="PF00106">
    <property type="entry name" value="adh_short"/>
    <property type="match status" value="1"/>
</dbReference>
<dbReference type="Proteomes" id="UP000679992">
    <property type="component" value="Unassembled WGS sequence"/>
</dbReference>
<comment type="caution">
    <text evidence="3">The sequence shown here is derived from an EMBL/GenBank/DDBJ whole genome shotgun (WGS) entry which is preliminary data.</text>
</comment>
<proteinExistence type="predicted"/>
<protein>
    <submittedName>
        <fullName evidence="3">Short-chain dehydrogenase</fullName>
    </submittedName>
</protein>
<gene>
    <name evidence="3" type="ORF">J42TS3_34900</name>
</gene>
<accession>A0ABQ4MES0</accession>
<dbReference type="EMBL" id="BOSL01000011">
    <property type="protein sequence ID" value="GIP54455.1"/>
    <property type="molecule type" value="Genomic_DNA"/>
</dbReference>
<keyword evidence="4" id="KW-1185">Reference proteome</keyword>
<organism evidence="3 4">
    <name type="scientific">Paenibacillus vini</name>
    <dbReference type="NCBI Taxonomy" id="1476024"/>
    <lineage>
        <taxon>Bacteria</taxon>
        <taxon>Bacillati</taxon>
        <taxon>Bacillota</taxon>
        <taxon>Bacilli</taxon>
        <taxon>Bacillales</taxon>
        <taxon>Paenibacillaceae</taxon>
        <taxon>Paenibacillus</taxon>
    </lineage>
</organism>
<evidence type="ECO:0000313" key="3">
    <source>
        <dbReference type="EMBL" id="GIP54455.1"/>
    </source>
</evidence>